<comment type="caution">
    <text evidence="2">The sequence shown here is derived from an EMBL/GenBank/DDBJ whole genome shotgun (WGS) entry which is preliminary data.</text>
</comment>
<accession>A0AAD5U3L0</accession>
<reference evidence="2" key="1">
    <citation type="submission" date="2020-05" db="EMBL/GenBank/DDBJ databases">
        <title>Phylogenomic resolution of chytrid fungi.</title>
        <authorList>
            <person name="Stajich J.E."/>
            <person name="Amses K."/>
            <person name="Simmons R."/>
            <person name="Seto K."/>
            <person name="Myers J."/>
            <person name="Bonds A."/>
            <person name="Quandt C.A."/>
            <person name="Barry K."/>
            <person name="Liu P."/>
            <person name="Grigoriev I."/>
            <person name="Longcore J.E."/>
            <person name="James T.Y."/>
        </authorList>
    </citation>
    <scope>NUCLEOTIDE SEQUENCE</scope>
    <source>
        <strain evidence="2">JEL0476</strain>
    </source>
</reference>
<gene>
    <name evidence="2" type="ORF">HK099_001297</name>
</gene>
<dbReference type="InterPro" id="IPR006910">
    <property type="entry name" value="Rad21_Rec8_N"/>
</dbReference>
<organism evidence="2 3">
    <name type="scientific">Clydaea vesicula</name>
    <dbReference type="NCBI Taxonomy" id="447962"/>
    <lineage>
        <taxon>Eukaryota</taxon>
        <taxon>Fungi</taxon>
        <taxon>Fungi incertae sedis</taxon>
        <taxon>Chytridiomycota</taxon>
        <taxon>Chytridiomycota incertae sedis</taxon>
        <taxon>Chytridiomycetes</taxon>
        <taxon>Lobulomycetales</taxon>
        <taxon>Lobulomycetaceae</taxon>
        <taxon>Clydaea</taxon>
    </lineage>
</organism>
<dbReference type="EMBL" id="JADGJW010000135">
    <property type="protein sequence ID" value="KAJ3223323.1"/>
    <property type="molecule type" value="Genomic_DNA"/>
</dbReference>
<dbReference type="Pfam" id="PF04825">
    <property type="entry name" value="Rad21_Rec8_N"/>
    <property type="match status" value="1"/>
</dbReference>
<protein>
    <recommendedName>
        <fullName evidence="1">Rad21/Rec8-like protein N-terminal domain-containing protein</fullName>
    </recommendedName>
</protein>
<name>A0AAD5U3L0_9FUNG</name>
<evidence type="ECO:0000313" key="2">
    <source>
        <dbReference type="EMBL" id="KAJ3223323.1"/>
    </source>
</evidence>
<dbReference type="Proteomes" id="UP001211065">
    <property type="component" value="Unassembled WGS sequence"/>
</dbReference>
<feature type="domain" description="Rad21/Rec8-like protein N-terminal" evidence="1">
    <location>
        <begin position="10"/>
        <end position="108"/>
    </location>
</feature>
<dbReference type="AlphaFoldDB" id="A0AAD5U3L0"/>
<sequence>MHQTSAIFPNPSLSIVWLMATVGRKSISKKQTESISVSKVLISRILIKSLCVHLCKLKVCQIITKDDKIQLRVKSSLLLGVSKVLLNQYQFILNDIVKLHSSLKQPQLQINLISPTEHQLKNLLLPYQNEIEKEFIFNFKSSKLNSFSKEFTSMSSLTSSPITGFNPKDGQLSKKNLNLTSGTGSQNLKLLDNTVVSCSVSAFDSNSSANLGQQDFFDMVSVEHEVNPDISRSEGMAIHTSWELDLGVENSQRNIEIEEMTGQPEDLIREFLKQPHQDKSLDSEEQPSILTDFYESIPEDETKNENIKTVKVTKKKKNLSLIDEKIELSREEMMIPTLFLPDLGVKLFRSPVLQLFQSERFKSERPLT</sequence>
<evidence type="ECO:0000259" key="1">
    <source>
        <dbReference type="Pfam" id="PF04825"/>
    </source>
</evidence>
<proteinExistence type="predicted"/>
<keyword evidence="3" id="KW-1185">Reference proteome</keyword>
<evidence type="ECO:0000313" key="3">
    <source>
        <dbReference type="Proteomes" id="UP001211065"/>
    </source>
</evidence>